<feature type="region of interest" description="Disordered" evidence="2">
    <location>
        <begin position="302"/>
        <end position="372"/>
    </location>
</feature>
<evidence type="ECO:0000259" key="3">
    <source>
        <dbReference type="SMART" id="SM00128"/>
    </source>
</evidence>
<sequence>MASPTSPDPPADAGDNADITSSPLSLHRAVHARRAEYIRPHRMRVKVGTWNVAACAGTDRDLANWFVSGKGIDKRLATLDVARNPAIEREETTDSLDADPNAIRLVGGEKVGLYVLGLQEVEDLNLATQYMRGVVYSDPGTIDKWKVALEAALPKGYELVACEQLLGLLLLVYASPDVAPSVSNVSLTTVGTGLLGYMGNKGAVAARIVVGETTRMTFINCHLASGHDATYLDRRIWDVGQILSRAQFKPVTFPGSNGTEPETIGDEDFAFWFGDLNFRMDGLPGDDIRRLLMLHTRGEYGLSRKGSQDTALSGEDPIVLRSSESSDDLTDDGSAKSRSTMDPNMDPNGDDSSLSLPDPDEFMPDPSEDPASLQATLDSLLPHDQLRRLVREGKVFHEGWREGPITFLPSYKYDVGTVGLFDTSEKKRAPSWCDRILYRTRKDKDGYEQKIKDAEDARKKDEDMKSRGIDHAADDDEVLFDYDPDNDGDHPPAQGSSKVFDYDEYDEDGDEESGDDVITKEGFHDHIHLDIYTSHQRVQSSDHKPVISVFTLDYDAAVPELKAKVLADVARELDRAENEGRPAITIVMEHADRQDGATKPLGPDLADNAIDFGEVNFLKKKKVSMTLANTGRVPARFSFVGKPTTDEQDGDAQWLTTIFLHTDLGEQAEDSEAVDLGKEVTLEPGETVKAVVEMMVDEISLCTRLNDGQASLDDVLVLRVEEGRDHFIPVRATWMPTCIGRSIDELIRVPDGGIRTLVGRLSEKKDEGKGSTKVGSIPYEQEVRCAAPKELFKLTEAVETLTERALADEQMLVGCELPRDKPEWPFAEPGSSVDPRRNELAASIIDMLDLDKNIADAFEPEVPTIQRLEAVTEVLLLLLGGLTDGVIPISLWTRIEQASLPSLAPGASSGGAMLNHTQDEDDKTAVLDILASAPNHNISFVFLMSTLAKVLAELSPFGRADMEALRSSLGGGAGARSPVAVARRSLSFRRGPGRDVAEAIAALEKRQAKERRFAEALVKAGVCRAPQSAAGKDKERKAAEEKQRALLALFLRRSREEL</sequence>
<dbReference type="eggNOG" id="KOG0565">
    <property type="taxonomic scope" value="Eukaryota"/>
</dbReference>
<dbReference type="Proteomes" id="UP000006039">
    <property type="component" value="Unassembled WGS sequence"/>
</dbReference>
<dbReference type="InterPro" id="IPR048869">
    <property type="entry name" value="OCRL-1_2_ASH"/>
</dbReference>
<proteinExistence type="predicted"/>
<dbReference type="PANTHER" id="PTHR11200:SF300">
    <property type="entry name" value="TYPE II INOSITOL 1,4,5-TRISPHOSPHATE 5-PHOSPHATASE"/>
    <property type="match status" value="1"/>
</dbReference>
<keyword evidence="1" id="KW-0175">Coiled coil</keyword>
<dbReference type="PANTHER" id="PTHR11200">
    <property type="entry name" value="INOSITOL 5-PHOSPHATASE"/>
    <property type="match status" value="1"/>
</dbReference>
<feature type="compositionally biased region" description="Acidic residues" evidence="2">
    <location>
        <begin position="475"/>
        <end position="486"/>
    </location>
</feature>
<dbReference type="GO" id="GO:0004439">
    <property type="term" value="F:phosphatidylinositol-4,5-bisphosphate 5-phosphatase activity"/>
    <property type="evidence" value="ECO:0007669"/>
    <property type="project" value="TreeGrafter"/>
</dbReference>
<feature type="region of interest" description="Disordered" evidence="2">
    <location>
        <begin position="1"/>
        <end position="22"/>
    </location>
</feature>
<dbReference type="InterPro" id="IPR013783">
    <property type="entry name" value="Ig-like_fold"/>
</dbReference>
<evidence type="ECO:0000313" key="5">
    <source>
        <dbReference type="EnsemblFungi" id="EJT76630"/>
    </source>
</evidence>
<reference evidence="6" key="1">
    <citation type="submission" date="2010-07" db="EMBL/GenBank/DDBJ databases">
        <title>The genome sequence of Gaeumannomyces graminis var. tritici strain R3-111a-1.</title>
        <authorList>
            <consortium name="The Broad Institute Genome Sequencing Platform"/>
            <person name="Ma L.-J."/>
            <person name="Dead R."/>
            <person name="Young S."/>
            <person name="Zeng Q."/>
            <person name="Koehrsen M."/>
            <person name="Alvarado L."/>
            <person name="Berlin A."/>
            <person name="Chapman S.B."/>
            <person name="Chen Z."/>
            <person name="Freedman E."/>
            <person name="Gellesch M."/>
            <person name="Goldberg J."/>
            <person name="Griggs A."/>
            <person name="Gujja S."/>
            <person name="Heilman E.R."/>
            <person name="Heiman D."/>
            <person name="Hepburn T."/>
            <person name="Howarth C."/>
            <person name="Jen D."/>
            <person name="Larson L."/>
            <person name="Mehta T."/>
            <person name="Neiman D."/>
            <person name="Pearson M."/>
            <person name="Roberts A."/>
            <person name="Saif S."/>
            <person name="Shea T."/>
            <person name="Shenoy N."/>
            <person name="Sisk P."/>
            <person name="Stolte C."/>
            <person name="Sykes S."/>
            <person name="Walk T."/>
            <person name="White J."/>
            <person name="Yandava C."/>
            <person name="Haas B."/>
            <person name="Nusbaum C."/>
            <person name="Birren B."/>
        </authorList>
    </citation>
    <scope>NUCLEOTIDE SEQUENCE [LARGE SCALE GENOMIC DNA]</scope>
    <source>
        <strain evidence="6">R3-111a-1</strain>
    </source>
</reference>
<dbReference type="SUPFAM" id="SSF56219">
    <property type="entry name" value="DNase I-like"/>
    <property type="match status" value="1"/>
</dbReference>
<dbReference type="OrthoDB" id="7862313at2759"/>
<evidence type="ECO:0000313" key="4">
    <source>
        <dbReference type="EMBL" id="EJT76630.1"/>
    </source>
</evidence>
<evidence type="ECO:0000313" key="6">
    <source>
        <dbReference type="Proteomes" id="UP000006039"/>
    </source>
</evidence>
<feature type="compositionally biased region" description="Acidic residues" evidence="2">
    <location>
        <begin position="502"/>
        <end position="514"/>
    </location>
</feature>
<dbReference type="InterPro" id="IPR046985">
    <property type="entry name" value="IP5"/>
</dbReference>
<dbReference type="InterPro" id="IPR036691">
    <property type="entry name" value="Endo/exonu/phosph_ase_sf"/>
</dbReference>
<dbReference type="EMBL" id="GL385397">
    <property type="protein sequence ID" value="EJT76630.1"/>
    <property type="molecule type" value="Genomic_DNA"/>
</dbReference>
<dbReference type="Gene3D" id="3.60.10.10">
    <property type="entry name" value="Endonuclease/exonuclease/phosphatase"/>
    <property type="match status" value="1"/>
</dbReference>
<reference evidence="5" key="4">
    <citation type="journal article" date="2015" name="G3 (Bethesda)">
        <title>Genome sequences of three phytopathogenic species of the Magnaporthaceae family of fungi.</title>
        <authorList>
            <person name="Okagaki L.H."/>
            <person name="Nunes C.C."/>
            <person name="Sailsbery J."/>
            <person name="Clay B."/>
            <person name="Brown D."/>
            <person name="John T."/>
            <person name="Oh Y."/>
            <person name="Young N."/>
            <person name="Fitzgerald M."/>
            <person name="Haas B.J."/>
            <person name="Zeng Q."/>
            <person name="Young S."/>
            <person name="Adiconis X."/>
            <person name="Fan L."/>
            <person name="Levin J.Z."/>
            <person name="Mitchell T.K."/>
            <person name="Okubara P.A."/>
            <person name="Farman M.L."/>
            <person name="Kohn L.M."/>
            <person name="Birren B."/>
            <person name="Ma L.-J."/>
            <person name="Dean R.A."/>
        </authorList>
    </citation>
    <scope>NUCLEOTIDE SEQUENCE</scope>
    <source>
        <strain evidence="5">R3-111a-1</strain>
    </source>
</reference>
<dbReference type="eggNOG" id="KOG0566">
    <property type="taxonomic scope" value="Eukaryota"/>
</dbReference>
<dbReference type="Pfam" id="PF21310">
    <property type="entry name" value="OCRL-like_ASH"/>
    <property type="match status" value="2"/>
</dbReference>
<dbReference type="RefSeq" id="XP_009222630.1">
    <property type="nucleotide sequence ID" value="XM_009224366.1"/>
</dbReference>
<name>J3NZ47_GAET3</name>
<keyword evidence="6" id="KW-1185">Reference proteome</keyword>
<gene>
    <name evidence="5" type="primary">20347005</name>
    <name evidence="4" type="ORF">GGTG_06547</name>
</gene>
<evidence type="ECO:0000256" key="2">
    <source>
        <dbReference type="SAM" id="MobiDB-lite"/>
    </source>
</evidence>
<feature type="compositionally biased region" description="Pro residues" evidence="2">
    <location>
        <begin position="1"/>
        <end position="10"/>
    </location>
</feature>
<dbReference type="SMART" id="SM00128">
    <property type="entry name" value="IPPc"/>
    <property type="match status" value="1"/>
</dbReference>
<reference evidence="4" key="2">
    <citation type="submission" date="2010-07" db="EMBL/GenBank/DDBJ databases">
        <authorList>
            <consortium name="The Broad Institute Genome Sequencing Platform"/>
            <consortium name="Broad Institute Genome Sequencing Center for Infectious Disease"/>
            <person name="Ma L.-J."/>
            <person name="Dead R."/>
            <person name="Young S."/>
            <person name="Zeng Q."/>
            <person name="Koehrsen M."/>
            <person name="Alvarado L."/>
            <person name="Berlin A."/>
            <person name="Chapman S.B."/>
            <person name="Chen Z."/>
            <person name="Freedman E."/>
            <person name="Gellesch M."/>
            <person name="Goldberg J."/>
            <person name="Griggs A."/>
            <person name="Gujja S."/>
            <person name="Heilman E.R."/>
            <person name="Heiman D."/>
            <person name="Hepburn T."/>
            <person name="Howarth C."/>
            <person name="Jen D."/>
            <person name="Larson L."/>
            <person name="Mehta T."/>
            <person name="Neiman D."/>
            <person name="Pearson M."/>
            <person name="Roberts A."/>
            <person name="Saif S."/>
            <person name="Shea T."/>
            <person name="Shenoy N."/>
            <person name="Sisk P."/>
            <person name="Stolte C."/>
            <person name="Sykes S."/>
            <person name="Walk T."/>
            <person name="White J."/>
            <person name="Yandava C."/>
            <person name="Haas B."/>
            <person name="Nusbaum C."/>
            <person name="Birren B."/>
        </authorList>
    </citation>
    <scope>NUCLEOTIDE SEQUENCE</scope>
    <source>
        <strain evidence="4">R3-111a-1</strain>
    </source>
</reference>
<organism evidence="4">
    <name type="scientific">Gaeumannomyces tritici (strain R3-111a-1)</name>
    <name type="common">Wheat and barley take-all root rot fungus</name>
    <name type="synonym">Gaeumannomyces graminis var. tritici</name>
    <dbReference type="NCBI Taxonomy" id="644352"/>
    <lineage>
        <taxon>Eukaryota</taxon>
        <taxon>Fungi</taxon>
        <taxon>Dikarya</taxon>
        <taxon>Ascomycota</taxon>
        <taxon>Pezizomycotina</taxon>
        <taxon>Sordariomycetes</taxon>
        <taxon>Sordariomycetidae</taxon>
        <taxon>Magnaporthales</taxon>
        <taxon>Magnaporthaceae</taxon>
        <taxon>Gaeumannomyces</taxon>
    </lineage>
</organism>
<dbReference type="Pfam" id="PF22669">
    <property type="entry name" value="Exo_endo_phos2"/>
    <property type="match status" value="2"/>
</dbReference>
<evidence type="ECO:0000256" key="1">
    <source>
        <dbReference type="SAM" id="Coils"/>
    </source>
</evidence>
<feature type="domain" description="Inositol polyphosphate-related phosphatase" evidence="3">
    <location>
        <begin position="41"/>
        <end position="503"/>
    </location>
</feature>
<dbReference type="GO" id="GO:0046856">
    <property type="term" value="P:phosphatidylinositol dephosphorylation"/>
    <property type="evidence" value="ECO:0007669"/>
    <property type="project" value="InterPro"/>
</dbReference>
<reference evidence="5" key="5">
    <citation type="submission" date="2018-04" db="UniProtKB">
        <authorList>
            <consortium name="EnsemblFungi"/>
        </authorList>
    </citation>
    <scope>IDENTIFICATION</scope>
    <source>
        <strain evidence="5">R3-111a-1</strain>
    </source>
</reference>
<protein>
    <recommendedName>
        <fullName evidence="3">Inositol polyphosphate-related phosphatase domain-containing protein</fullName>
    </recommendedName>
</protein>
<reference evidence="4" key="3">
    <citation type="submission" date="2010-09" db="EMBL/GenBank/DDBJ databases">
        <title>Annotation of Gaeumannomyces graminis var. tritici R3-111a-1.</title>
        <authorList>
            <consortium name="The Broad Institute Genome Sequencing Platform"/>
            <person name="Ma L.-J."/>
            <person name="Dead R."/>
            <person name="Young S.K."/>
            <person name="Zeng Q."/>
            <person name="Gargeya S."/>
            <person name="Fitzgerald M."/>
            <person name="Haas B."/>
            <person name="Abouelleil A."/>
            <person name="Alvarado L."/>
            <person name="Arachchi H.M."/>
            <person name="Berlin A."/>
            <person name="Brown A."/>
            <person name="Chapman S.B."/>
            <person name="Chen Z."/>
            <person name="Dunbar C."/>
            <person name="Freedman E."/>
            <person name="Gearin G."/>
            <person name="Gellesch M."/>
            <person name="Goldberg J."/>
            <person name="Griggs A."/>
            <person name="Gujja S."/>
            <person name="Heiman D."/>
            <person name="Howarth C."/>
            <person name="Larson L."/>
            <person name="Lui A."/>
            <person name="MacDonald P.J.P."/>
            <person name="Mehta T."/>
            <person name="Montmayeur A."/>
            <person name="Murphy C."/>
            <person name="Neiman D."/>
            <person name="Pearson M."/>
            <person name="Priest M."/>
            <person name="Roberts A."/>
            <person name="Saif S."/>
            <person name="Shea T."/>
            <person name="Shenoy N."/>
            <person name="Sisk P."/>
            <person name="Stolte C."/>
            <person name="Sykes S."/>
            <person name="Yandava C."/>
            <person name="Wortman J."/>
            <person name="Nusbaum C."/>
            <person name="Birren B."/>
        </authorList>
    </citation>
    <scope>NUCLEOTIDE SEQUENCE</scope>
    <source>
        <strain evidence="4">R3-111a-1</strain>
    </source>
</reference>
<feature type="compositionally biased region" description="Acidic residues" evidence="2">
    <location>
        <begin position="358"/>
        <end position="368"/>
    </location>
</feature>
<dbReference type="STRING" id="644352.J3NZ47"/>
<feature type="coiled-coil region" evidence="1">
    <location>
        <begin position="437"/>
        <end position="464"/>
    </location>
</feature>
<dbReference type="HOGENOM" id="CLU_005563_0_0_1"/>
<dbReference type="EnsemblFungi" id="EJT76630">
    <property type="protein sequence ID" value="EJT76630"/>
    <property type="gene ID" value="GGTG_06547"/>
</dbReference>
<dbReference type="VEuPathDB" id="FungiDB:GGTG_06547"/>
<dbReference type="GeneID" id="20347005"/>
<accession>J3NZ47</accession>
<dbReference type="Gene3D" id="2.60.40.10">
    <property type="entry name" value="Immunoglobulins"/>
    <property type="match status" value="1"/>
</dbReference>
<feature type="region of interest" description="Disordered" evidence="2">
    <location>
        <begin position="475"/>
        <end position="514"/>
    </location>
</feature>
<dbReference type="InterPro" id="IPR000300">
    <property type="entry name" value="IPPc"/>
</dbReference>
<dbReference type="AlphaFoldDB" id="J3NZ47"/>